<dbReference type="Proteomes" id="UP001497482">
    <property type="component" value="Chromosome 14"/>
</dbReference>
<accession>A0AAV2JU09</accession>
<organism evidence="1 2">
    <name type="scientific">Knipowitschia caucasica</name>
    <name type="common">Caucasian dwarf goby</name>
    <name type="synonym">Pomatoschistus caucasicus</name>
    <dbReference type="NCBI Taxonomy" id="637954"/>
    <lineage>
        <taxon>Eukaryota</taxon>
        <taxon>Metazoa</taxon>
        <taxon>Chordata</taxon>
        <taxon>Craniata</taxon>
        <taxon>Vertebrata</taxon>
        <taxon>Euteleostomi</taxon>
        <taxon>Actinopterygii</taxon>
        <taxon>Neopterygii</taxon>
        <taxon>Teleostei</taxon>
        <taxon>Neoteleostei</taxon>
        <taxon>Acanthomorphata</taxon>
        <taxon>Gobiaria</taxon>
        <taxon>Gobiiformes</taxon>
        <taxon>Gobioidei</taxon>
        <taxon>Gobiidae</taxon>
        <taxon>Gobiinae</taxon>
        <taxon>Knipowitschia</taxon>
    </lineage>
</organism>
<evidence type="ECO:0000313" key="2">
    <source>
        <dbReference type="Proteomes" id="UP001497482"/>
    </source>
</evidence>
<reference evidence="1 2" key="1">
    <citation type="submission" date="2024-04" db="EMBL/GenBank/DDBJ databases">
        <authorList>
            <person name="Waldvogel A.-M."/>
            <person name="Schoenle A."/>
        </authorList>
    </citation>
    <scope>NUCLEOTIDE SEQUENCE [LARGE SCALE GENOMIC DNA]</scope>
</reference>
<gene>
    <name evidence="1" type="ORF">KC01_LOCUS10705</name>
</gene>
<name>A0AAV2JU09_KNICA</name>
<evidence type="ECO:0000313" key="1">
    <source>
        <dbReference type="EMBL" id="CAL1579713.1"/>
    </source>
</evidence>
<sequence>MGQQGSKRSIETSVVFLHVATESTEGWACAEEKWHQQRNETEGLEYVMDNPTGGVWVKSTERWTRY</sequence>
<dbReference type="AlphaFoldDB" id="A0AAV2JU09"/>
<protein>
    <submittedName>
        <fullName evidence="1">Uncharacterized protein</fullName>
    </submittedName>
</protein>
<proteinExistence type="predicted"/>
<keyword evidence="2" id="KW-1185">Reference proteome</keyword>
<dbReference type="EMBL" id="OZ035836">
    <property type="protein sequence ID" value="CAL1579713.1"/>
    <property type="molecule type" value="Genomic_DNA"/>
</dbReference>